<evidence type="ECO:0000313" key="2">
    <source>
        <dbReference type="EMBL" id="JAD43731.1"/>
    </source>
</evidence>
<feature type="signal peptide" evidence="1">
    <location>
        <begin position="1"/>
        <end position="18"/>
    </location>
</feature>
<keyword evidence="1" id="KW-0732">Signal</keyword>
<name>A0A0A8ZY09_ARUDO</name>
<reference evidence="2" key="2">
    <citation type="journal article" date="2015" name="Data Brief">
        <title>Shoot transcriptome of the giant reed, Arundo donax.</title>
        <authorList>
            <person name="Barrero R.A."/>
            <person name="Guerrero F.D."/>
            <person name="Moolhuijzen P."/>
            <person name="Goolsby J.A."/>
            <person name="Tidwell J."/>
            <person name="Bellgard S.E."/>
            <person name="Bellgard M.I."/>
        </authorList>
    </citation>
    <scope>NUCLEOTIDE SEQUENCE</scope>
    <source>
        <tissue evidence="2">Shoot tissue taken approximately 20 cm above the soil surface</tissue>
    </source>
</reference>
<proteinExistence type="predicted"/>
<accession>A0A0A8ZY09</accession>
<feature type="chain" id="PRO_5002043722" evidence="1">
    <location>
        <begin position="19"/>
        <end position="44"/>
    </location>
</feature>
<sequence>MVFSQCLYSFIALSLTCTCHFSFLDAGNNFELSLLISKFVVHIF</sequence>
<dbReference type="AlphaFoldDB" id="A0A0A8ZY09"/>
<protein>
    <submittedName>
        <fullName evidence="2">Uncharacterized protein</fullName>
    </submittedName>
</protein>
<dbReference type="EMBL" id="GBRH01254164">
    <property type="protein sequence ID" value="JAD43731.1"/>
    <property type="molecule type" value="Transcribed_RNA"/>
</dbReference>
<organism evidence="2">
    <name type="scientific">Arundo donax</name>
    <name type="common">Giant reed</name>
    <name type="synonym">Donax arundinaceus</name>
    <dbReference type="NCBI Taxonomy" id="35708"/>
    <lineage>
        <taxon>Eukaryota</taxon>
        <taxon>Viridiplantae</taxon>
        <taxon>Streptophyta</taxon>
        <taxon>Embryophyta</taxon>
        <taxon>Tracheophyta</taxon>
        <taxon>Spermatophyta</taxon>
        <taxon>Magnoliopsida</taxon>
        <taxon>Liliopsida</taxon>
        <taxon>Poales</taxon>
        <taxon>Poaceae</taxon>
        <taxon>PACMAD clade</taxon>
        <taxon>Arundinoideae</taxon>
        <taxon>Arundineae</taxon>
        <taxon>Arundo</taxon>
    </lineage>
</organism>
<evidence type="ECO:0000256" key="1">
    <source>
        <dbReference type="SAM" id="SignalP"/>
    </source>
</evidence>
<reference evidence="2" key="1">
    <citation type="submission" date="2014-09" db="EMBL/GenBank/DDBJ databases">
        <authorList>
            <person name="Magalhaes I.L.F."/>
            <person name="Oliveira U."/>
            <person name="Santos F.R."/>
            <person name="Vidigal T.H.D.A."/>
            <person name="Brescovit A.D."/>
            <person name="Santos A.J."/>
        </authorList>
    </citation>
    <scope>NUCLEOTIDE SEQUENCE</scope>
    <source>
        <tissue evidence="2">Shoot tissue taken approximately 20 cm above the soil surface</tissue>
    </source>
</reference>